<dbReference type="Gramene" id="OPUNC10G10380.1">
    <property type="protein sequence ID" value="OPUNC10G10380.1"/>
    <property type="gene ID" value="OPUNC10G10380"/>
</dbReference>
<dbReference type="Proteomes" id="UP000026962">
    <property type="component" value="Chromosome 10"/>
</dbReference>
<evidence type="ECO:0000313" key="2">
    <source>
        <dbReference type="Proteomes" id="UP000026962"/>
    </source>
</evidence>
<protein>
    <submittedName>
        <fullName evidence="1">Uncharacterized protein</fullName>
    </submittedName>
</protein>
<accession>A0A0E0M8A1</accession>
<reference evidence="1" key="1">
    <citation type="submission" date="2015-04" db="UniProtKB">
        <authorList>
            <consortium name="EnsemblPlants"/>
        </authorList>
    </citation>
    <scope>IDENTIFICATION</scope>
</reference>
<evidence type="ECO:0000313" key="1">
    <source>
        <dbReference type="EnsemblPlants" id="OPUNC10G10380.1"/>
    </source>
</evidence>
<dbReference type="EnsemblPlants" id="OPUNC10G10380.1">
    <property type="protein sequence ID" value="OPUNC10G10380.1"/>
    <property type="gene ID" value="OPUNC10G10380"/>
</dbReference>
<sequence length="409" mass="43796">MAATTLSTETWWRTAVAAGPSTGDTSILGIGMNRLYQPFIKSTRTKDSAEPSRVEEKIAGLEPLPIHAYFTSISSLPSSLSSTPLPPTSMSSLSVLLTHHRHRNPSSSPRRHCNVMVFSPMTETPVDDSDGSTYVCVQCMHIYMHACAAFVHSVAHCQAAGPTVPRVHTVPANLGRASPIAGPTVASLLNKEEVLDLGDDLVHEGLDNFFEVNDVVAEAGGLGGVPQRHGRLEATSAWASRRSTGMKQHAECGLAAKSSVLTDVEWTYLRRPSYQPSPATLATWRRVVAGAHMAVAGLRRCLPHSPLSPWAPHVCDTATAPPFRPRLPPEAGAERERGRWHVLLLVSSRLRLFPGWTCPLSTPPPPPLDVAAAAAADDDDAAGPQIWTLCAPPWSSSPPVSGPAALQSW</sequence>
<dbReference type="HOGENOM" id="CLU_673336_0_0_1"/>
<keyword evidence="2" id="KW-1185">Reference proteome</keyword>
<organism evidence="1">
    <name type="scientific">Oryza punctata</name>
    <name type="common">Red rice</name>
    <dbReference type="NCBI Taxonomy" id="4537"/>
    <lineage>
        <taxon>Eukaryota</taxon>
        <taxon>Viridiplantae</taxon>
        <taxon>Streptophyta</taxon>
        <taxon>Embryophyta</taxon>
        <taxon>Tracheophyta</taxon>
        <taxon>Spermatophyta</taxon>
        <taxon>Magnoliopsida</taxon>
        <taxon>Liliopsida</taxon>
        <taxon>Poales</taxon>
        <taxon>Poaceae</taxon>
        <taxon>BOP clade</taxon>
        <taxon>Oryzoideae</taxon>
        <taxon>Oryzeae</taxon>
        <taxon>Oryzinae</taxon>
        <taxon>Oryza</taxon>
    </lineage>
</organism>
<proteinExistence type="predicted"/>
<reference evidence="1" key="2">
    <citation type="submission" date="2018-05" db="EMBL/GenBank/DDBJ databases">
        <title>OpunRS2 (Oryza punctata Reference Sequence Version 2).</title>
        <authorList>
            <person name="Zhang J."/>
            <person name="Kudrna D."/>
            <person name="Lee S."/>
            <person name="Talag J."/>
            <person name="Welchert J."/>
            <person name="Wing R.A."/>
        </authorList>
    </citation>
    <scope>NUCLEOTIDE SEQUENCE [LARGE SCALE GENOMIC DNA]</scope>
</reference>
<dbReference type="AlphaFoldDB" id="A0A0E0M8A1"/>
<name>A0A0E0M8A1_ORYPU</name>